<keyword evidence="3" id="KW-1185">Reference proteome</keyword>
<evidence type="ECO:0000313" key="2">
    <source>
        <dbReference type="EMBL" id="MEF7617487.1"/>
    </source>
</evidence>
<proteinExistence type="predicted"/>
<protein>
    <submittedName>
        <fullName evidence="2">Uncharacterized protein</fullName>
    </submittedName>
</protein>
<dbReference type="AlphaFoldDB" id="A0AAW9QP88"/>
<feature type="region of interest" description="Disordered" evidence="1">
    <location>
        <begin position="1"/>
        <end position="54"/>
    </location>
</feature>
<evidence type="ECO:0000256" key="1">
    <source>
        <dbReference type="SAM" id="MobiDB-lite"/>
    </source>
</evidence>
<sequence>MIQKSAHPVQPAGRRSDRLDPPTDKGQKFEPFFIPALGRDRRSMAHELRMDQRR</sequence>
<evidence type="ECO:0000313" key="3">
    <source>
        <dbReference type="Proteomes" id="UP001336250"/>
    </source>
</evidence>
<feature type="compositionally biased region" description="Basic and acidic residues" evidence="1">
    <location>
        <begin position="14"/>
        <end position="28"/>
    </location>
</feature>
<organism evidence="2 3">
    <name type="scientific">Aquincola agrisoli</name>
    <dbReference type="NCBI Taxonomy" id="3119538"/>
    <lineage>
        <taxon>Bacteria</taxon>
        <taxon>Pseudomonadati</taxon>
        <taxon>Pseudomonadota</taxon>
        <taxon>Betaproteobacteria</taxon>
        <taxon>Burkholderiales</taxon>
        <taxon>Sphaerotilaceae</taxon>
        <taxon>Aquincola</taxon>
    </lineage>
</organism>
<feature type="compositionally biased region" description="Basic and acidic residues" evidence="1">
    <location>
        <begin position="38"/>
        <end position="54"/>
    </location>
</feature>
<dbReference type="EMBL" id="JAZIBG010000058">
    <property type="protein sequence ID" value="MEF7617487.1"/>
    <property type="molecule type" value="Genomic_DNA"/>
</dbReference>
<reference evidence="2 3" key="1">
    <citation type="submission" date="2024-02" db="EMBL/GenBank/DDBJ databases">
        <title>Genome sequence of Aquincola sp. MAHUQ-54.</title>
        <authorList>
            <person name="Huq M.A."/>
        </authorList>
    </citation>
    <scope>NUCLEOTIDE SEQUENCE [LARGE SCALE GENOMIC DNA]</scope>
    <source>
        <strain evidence="2 3">MAHUQ-54</strain>
    </source>
</reference>
<name>A0AAW9QP88_9BURK</name>
<gene>
    <name evidence="2" type="ORF">V4F39_26495</name>
</gene>
<comment type="caution">
    <text evidence="2">The sequence shown here is derived from an EMBL/GenBank/DDBJ whole genome shotgun (WGS) entry which is preliminary data.</text>
</comment>
<dbReference type="Proteomes" id="UP001336250">
    <property type="component" value="Unassembled WGS sequence"/>
</dbReference>
<accession>A0AAW9QP88</accession>